<evidence type="ECO:0000313" key="10">
    <source>
        <dbReference type="EMBL" id="KAH6588993.1"/>
    </source>
</evidence>
<evidence type="ECO:0000256" key="3">
    <source>
        <dbReference type="ARBA" id="ARBA00022729"/>
    </source>
</evidence>
<dbReference type="Proteomes" id="UP001648503">
    <property type="component" value="Unassembled WGS sequence"/>
</dbReference>
<comment type="subcellular location">
    <subcellularLocation>
        <location evidence="1">Cell membrane</location>
    </subcellularLocation>
    <subcellularLocation>
        <location evidence="7">Endomembrane system</location>
        <topology evidence="7">Lipid-anchor</topology>
    </subcellularLocation>
</comment>
<proteinExistence type="predicted"/>
<evidence type="ECO:0000256" key="7">
    <source>
        <dbReference type="ARBA" id="ARBA00037868"/>
    </source>
</evidence>
<evidence type="ECO:0000313" key="11">
    <source>
        <dbReference type="Proteomes" id="UP001648503"/>
    </source>
</evidence>
<dbReference type="CDD" id="cd21176">
    <property type="entry name" value="LPMO_auxiliary-like"/>
    <property type="match status" value="1"/>
</dbReference>
<keyword evidence="4" id="KW-0472">Membrane</keyword>
<evidence type="ECO:0000256" key="4">
    <source>
        <dbReference type="ARBA" id="ARBA00023136"/>
    </source>
</evidence>
<dbReference type="Pfam" id="PF20238">
    <property type="entry name" value="BIM1-like_dom"/>
    <property type="match status" value="1"/>
</dbReference>
<feature type="chain" id="PRO_5045436212" description="Copper acquisition factor BIM1-like domain-containing protein" evidence="8">
    <location>
        <begin position="20"/>
        <end position="177"/>
    </location>
</feature>
<sequence length="177" mass="18649">MTPLALVLTIIAIAQPAFAHFRLMSPLPRVYDDLLMLDAPCGGSNSTTVRYPFPIKGGTVNVQAYHSNGAMTFGISFINAPMTQADFATAWQSPRTLGPIGAYSFPNLDMSVLPGAKVGGNATLQLVFNGGDGMLYQCTDITFTASNSTASSSATGSFSEFALLPLLTSFMAFAFAI</sequence>
<evidence type="ECO:0000256" key="5">
    <source>
        <dbReference type="ARBA" id="ARBA00023180"/>
    </source>
</evidence>
<evidence type="ECO:0000256" key="2">
    <source>
        <dbReference type="ARBA" id="ARBA00022475"/>
    </source>
</evidence>
<dbReference type="EMBL" id="JAFCIX010000483">
    <property type="protein sequence ID" value="KAH6588993.1"/>
    <property type="molecule type" value="Genomic_DNA"/>
</dbReference>
<keyword evidence="5" id="KW-0325">Glycoprotein</keyword>
<protein>
    <recommendedName>
        <fullName evidence="9">Copper acquisition factor BIM1-like domain-containing protein</fullName>
    </recommendedName>
</protein>
<dbReference type="PANTHER" id="PTHR34992">
    <property type="entry name" value="HYPHAL ANASTAMOSIS-7 PROTEIN"/>
    <property type="match status" value="1"/>
</dbReference>
<feature type="signal peptide" evidence="8">
    <location>
        <begin position="1"/>
        <end position="19"/>
    </location>
</feature>
<accession>A0ABQ8F1J6</accession>
<feature type="domain" description="Copper acquisition factor BIM1-like" evidence="9">
    <location>
        <begin position="19"/>
        <end position="151"/>
    </location>
</feature>
<keyword evidence="6" id="KW-0449">Lipoprotein</keyword>
<dbReference type="InterPro" id="IPR046936">
    <property type="entry name" value="BIM1-like"/>
</dbReference>
<name>A0ABQ8F1J6_9FUNG</name>
<keyword evidence="11" id="KW-1185">Reference proteome</keyword>
<comment type="caution">
    <text evidence="10">The sequence shown here is derived from an EMBL/GenBank/DDBJ whole genome shotgun (WGS) entry which is preliminary data.</text>
</comment>
<reference evidence="10 11" key="1">
    <citation type="submission" date="2021-02" db="EMBL/GenBank/DDBJ databases">
        <title>Variation within the Batrachochytrium salamandrivorans European outbreak.</title>
        <authorList>
            <person name="Kelly M."/>
            <person name="Pasmans F."/>
            <person name="Shea T.P."/>
            <person name="Munoz J.F."/>
            <person name="Carranza S."/>
            <person name="Cuomo C.A."/>
            <person name="Martel A."/>
        </authorList>
    </citation>
    <scope>NUCLEOTIDE SEQUENCE [LARGE SCALE GENOMIC DNA]</scope>
    <source>
        <strain evidence="10 11">AMFP18/2</strain>
    </source>
</reference>
<dbReference type="InterPro" id="IPR046530">
    <property type="entry name" value="BIM1-like_dom"/>
</dbReference>
<evidence type="ECO:0000256" key="1">
    <source>
        <dbReference type="ARBA" id="ARBA00004236"/>
    </source>
</evidence>
<evidence type="ECO:0000259" key="9">
    <source>
        <dbReference type="Pfam" id="PF20238"/>
    </source>
</evidence>
<keyword evidence="2" id="KW-1003">Cell membrane</keyword>
<gene>
    <name evidence="10" type="ORF">BASA50_010349</name>
</gene>
<evidence type="ECO:0000256" key="8">
    <source>
        <dbReference type="SAM" id="SignalP"/>
    </source>
</evidence>
<organism evidence="10 11">
    <name type="scientific">Batrachochytrium salamandrivorans</name>
    <dbReference type="NCBI Taxonomy" id="1357716"/>
    <lineage>
        <taxon>Eukaryota</taxon>
        <taxon>Fungi</taxon>
        <taxon>Fungi incertae sedis</taxon>
        <taxon>Chytridiomycota</taxon>
        <taxon>Chytridiomycota incertae sedis</taxon>
        <taxon>Chytridiomycetes</taxon>
        <taxon>Rhizophydiales</taxon>
        <taxon>Rhizophydiales incertae sedis</taxon>
        <taxon>Batrachochytrium</taxon>
    </lineage>
</organism>
<evidence type="ECO:0000256" key="6">
    <source>
        <dbReference type="ARBA" id="ARBA00023288"/>
    </source>
</evidence>
<keyword evidence="3 8" id="KW-0732">Signal</keyword>
<dbReference type="PANTHER" id="PTHR34992:SF11">
    <property type="entry name" value="COPPER ACQUISITION FACTOR BIM1-LIKE DOMAIN-CONTAINING PROTEIN"/>
    <property type="match status" value="1"/>
</dbReference>